<dbReference type="GO" id="GO:0003676">
    <property type="term" value="F:nucleic acid binding"/>
    <property type="evidence" value="ECO:0007669"/>
    <property type="project" value="InterPro"/>
</dbReference>
<sequence>MTMGELRGIVKNSGGRRNTKKSSGKRRIGTKYGGIEIGNADESLDVAISEAIQLSKEHDMVAPDIDHVKSFTEQPNISDEIIPVESQSDVKVNGNASLNAQRNSVRHRADSNWKQLLASGAIRKPEKPLAYAKARHHKEKSSKRFTASQHTTHSLCGIPEGVERTRVIALDCEFVGVGVEGKFNAPARVSIVNFKEETLMDVYVRIPHDQIVDYRTEVSGITREKLEGSDAIAFGDMQRIVKEICESKIVVGHGLSADLDALRIDVKFALRRDTAMYKPIRNAAGLHRSKRPALRVLASRLLSMEIQTGQHDSRMDAIAALRLYKLFSKDWSVKK</sequence>
<keyword evidence="1" id="KW-0540">Nuclease</keyword>
<gene>
    <name evidence="5" type="ORF">TOLI1172_LOCUS8957</name>
</gene>
<reference evidence="5" key="1">
    <citation type="submission" date="2021-01" db="EMBL/GenBank/DDBJ databases">
        <authorList>
            <person name="Corre E."/>
            <person name="Pelletier E."/>
            <person name="Niang G."/>
            <person name="Scheremetjew M."/>
            <person name="Finn R."/>
            <person name="Kale V."/>
            <person name="Holt S."/>
            <person name="Cochrane G."/>
            <person name="Meng A."/>
            <person name="Brown T."/>
            <person name="Cohen L."/>
        </authorList>
    </citation>
    <scope>NUCLEOTIDE SEQUENCE</scope>
    <source>
        <strain evidence="5">CCMP3278</strain>
    </source>
</reference>
<evidence type="ECO:0000256" key="3">
    <source>
        <dbReference type="SAM" id="MobiDB-lite"/>
    </source>
</evidence>
<feature type="domain" description="Exonuclease" evidence="4">
    <location>
        <begin position="166"/>
        <end position="333"/>
    </location>
</feature>
<dbReference type="Pfam" id="PF00929">
    <property type="entry name" value="RNase_T"/>
    <property type="match status" value="1"/>
</dbReference>
<evidence type="ECO:0000313" key="5">
    <source>
        <dbReference type="EMBL" id="CAD8824558.1"/>
    </source>
</evidence>
<dbReference type="InterPro" id="IPR013520">
    <property type="entry name" value="Ribonucl_H"/>
</dbReference>
<feature type="compositionally biased region" description="Basic residues" evidence="3">
    <location>
        <begin position="17"/>
        <end position="27"/>
    </location>
</feature>
<dbReference type="PANTHER" id="PTHR12801:SF158">
    <property type="entry name" value="RNA EXONUCLEASE 4"/>
    <property type="match status" value="1"/>
</dbReference>
<dbReference type="InterPro" id="IPR012337">
    <property type="entry name" value="RNaseH-like_sf"/>
</dbReference>
<protein>
    <recommendedName>
        <fullName evidence="4">Exonuclease domain-containing protein</fullName>
    </recommendedName>
</protein>
<accession>A0A7S1EUF4</accession>
<dbReference type="PANTHER" id="PTHR12801">
    <property type="entry name" value="RNA EXONUCLEASE REXO1 / RECO3 FAMILY MEMBER-RELATED"/>
    <property type="match status" value="1"/>
</dbReference>
<dbReference type="InterPro" id="IPR047021">
    <property type="entry name" value="REXO1/3/4-like"/>
</dbReference>
<evidence type="ECO:0000256" key="2">
    <source>
        <dbReference type="ARBA" id="ARBA00022801"/>
    </source>
</evidence>
<proteinExistence type="predicted"/>
<evidence type="ECO:0000259" key="4">
    <source>
        <dbReference type="SMART" id="SM00479"/>
    </source>
</evidence>
<feature type="region of interest" description="Disordered" evidence="3">
    <location>
        <begin position="1"/>
        <end position="27"/>
    </location>
</feature>
<dbReference type="GO" id="GO:0004527">
    <property type="term" value="F:exonuclease activity"/>
    <property type="evidence" value="ECO:0007669"/>
    <property type="project" value="InterPro"/>
</dbReference>
<organism evidence="5">
    <name type="scientific">Timspurckia oligopyrenoides</name>
    <dbReference type="NCBI Taxonomy" id="708627"/>
    <lineage>
        <taxon>Eukaryota</taxon>
        <taxon>Rhodophyta</taxon>
        <taxon>Bangiophyceae</taxon>
        <taxon>Porphyridiales</taxon>
        <taxon>Porphyridiaceae</taxon>
        <taxon>Timspurckia</taxon>
    </lineage>
</organism>
<dbReference type="SMART" id="SM00479">
    <property type="entry name" value="EXOIII"/>
    <property type="match status" value="1"/>
</dbReference>
<dbReference type="EMBL" id="HBFP01012374">
    <property type="protein sequence ID" value="CAD8824558.1"/>
    <property type="molecule type" value="Transcribed_RNA"/>
</dbReference>
<dbReference type="InterPro" id="IPR036397">
    <property type="entry name" value="RNaseH_sf"/>
</dbReference>
<dbReference type="Gene3D" id="3.30.420.10">
    <property type="entry name" value="Ribonuclease H-like superfamily/Ribonuclease H"/>
    <property type="match status" value="1"/>
</dbReference>
<dbReference type="GO" id="GO:0005634">
    <property type="term" value="C:nucleus"/>
    <property type="evidence" value="ECO:0007669"/>
    <property type="project" value="TreeGrafter"/>
</dbReference>
<evidence type="ECO:0000256" key="1">
    <source>
        <dbReference type="ARBA" id="ARBA00022722"/>
    </source>
</evidence>
<name>A0A7S1EUF4_9RHOD</name>
<dbReference type="AlphaFoldDB" id="A0A7S1EUF4"/>
<dbReference type="SUPFAM" id="SSF53098">
    <property type="entry name" value="Ribonuclease H-like"/>
    <property type="match status" value="1"/>
</dbReference>
<keyword evidence="2" id="KW-0378">Hydrolase</keyword>